<dbReference type="Proteomes" id="UP000610456">
    <property type="component" value="Unassembled WGS sequence"/>
</dbReference>
<keyword evidence="1" id="KW-0732">Signal</keyword>
<evidence type="ECO:0000313" key="4">
    <source>
        <dbReference type="Proteomes" id="UP000610456"/>
    </source>
</evidence>
<proteinExistence type="predicted"/>
<dbReference type="AlphaFoldDB" id="A0A918W1W5"/>
<dbReference type="InterPro" id="IPR011250">
    <property type="entry name" value="OMP/PagP_B-barrel"/>
</dbReference>
<dbReference type="Pfam" id="PF13568">
    <property type="entry name" value="OMP_b-brl_2"/>
    <property type="match status" value="1"/>
</dbReference>
<feature type="signal peptide" evidence="1">
    <location>
        <begin position="1"/>
        <end position="18"/>
    </location>
</feature>
<gene>
    <name evidence="3" type="ORF">GCM10007103_34950</name>
</gene>
<organism evidence="3 4">
    <name type="scientific">Salinimicrobium marinum</name>
    <dbReference type="NCBI Taxonomy" id="680283"/>
    <lineage>
        <taxon>Bacteria</taxon>
        <taxon>Pseudomonadati</taxon>
        <taxon>Bacteroidota</taxon>
        <taxon>Flavobacteriia</taxon>
        <taxon>Flavobacteriales</taxon>
        <taxon>Flavobacteriaceae</taxon>
        <taxon>Salinimicrobium</taxon>
    </lineage>
</organism>
<reference evidence="3" key="2">
    <citation type="submission" date="2020-09" db="EMBL/GenBank/DDBJ databases">
        <authorList>
            <person name="Sun Q."/>
            <person name="Kim S."/>
        </authorList>
    </citation>
    <scope>NUCLEOTIDE SEQUENCE</scope>
    <source>
        <strain evidence="3">KCTC 12719</strain>
    </source>
</reference>
<dbReference type="RefSeq" id="WP_189606360.1">
    <property type="nucleotide sequence ID" value="NZ_BMXB01000027.1"/>
</dbReference>
<evidence type="ECO:0000259" key="2">
    <source>
        <dbReference type="Pfam" id="PF13568"/>
    </source>
</evidence>
<feature type="domain" description="Outer membrane protein beta-barrel" evidence="2">
    <location>
        <begin position="17"/>
        <end position="170"/>
    </location>
</feature>
<evidence type="ECO:0000256" key="1">
    <source>
        <dbReference type="SAM" id="SignalP"/>
    </source>
</evidence>
<accession>A0A918W1W5</accession>
<evidence type="ECO:0000313" key="3">
    <source>
        <dbReference type="EMBL" id="GHA51416.1"/>
    </source>
</evidence>
<feature type="chain" id="PRO_5037457179" description="Outer membrane protein beta-barrel domain-containing protein" evidence="1">
    <location>
        <begin position="19"/>
        <end position="202"/>
    </location>
</feature>
<dbReference type="InterPro" id="IPR025665">
    <property type="entry name" value="Beta-barrel_OMP_2"/>
</dbReference>
<keyword evidence="4" id="KW-1185">Reference proteome</keyword>
<comment type="caution">
    <text evidence="3">The sequence shown here is derived from an EMBL/GenBank/DDBJ whole genome shotgun (WGS) entry which is preliminary data.</text>
</comment>
<sequence length="202" mass="22372">MKKALLVLMMITGISSFAQNGFGVKGGLNYSDNGKMEFTDVTNTGENIMEENADRKTGYHFGVFYRANLGPVFLKPELLYTASKSSYKYNNETTDYDVSKLDLPILVGVDILGPLNVFAGPSLQYILENDLQGISLEEVENEFTVGAQFGVGVQLGNIGLDIRYERSLTENQAEVLELNNPEGVRRIDTRPNQFIVSLSLNL</sequence>
<reference evidence="3" key="1">
    <citation type="journal article" date="2014" name="Int. J. Syst. Evol. Microbiol.">
        <title>Complete genome sequence of Corynebacterium casei LMG S-19264T (=DSM 44701T), isolated from a smear-ripened cheese.</title>
        <authorList>
            <consortium name="US DOE Joint Genome Institute (JGI-PGF)"/>
            <person name="Walter F."/>
            <person name="Albersmeier A."/>
            <person name="Kalinowski J."/>
            <person name="Ruckert C."/>
        </authorList>
    </citation>
    <scope>NUCLEOTIDE SEQUENCE</scope>
    <source>
        <strain evidence="3">KCTC 12719</strain>
    </source>
</reference>
<dbReference type="SUPFAM" id="SSF56925">
    <property type="entry name" value="OMPA-like"/>
    <property type="match status" value="1"/>
</dbReference>
<dbReference type="EMBL" id="BMXB01000027">
    <property type="protein sequence ID" value="GHA51416.1"/>
    <property type="molecule type" value="Genomic_DNA"/>
</dbReference>
<protein>
    <recommendedName>
        <fullName evidence="2">Outer membrane protein beta-barrel domain-containing protein</fullName>
    </recommendedName>
</protein>
<name>A0A918W1W5_9FLAO</name>